<dbReference type="GO" id="GO:0005886">
    <property type="term" value="C:plasma membrane"/>
    <property type="evidence" value="ECO:0007669"/>
    <property type="project" value="UniProtKB-SubCell"/>
</dbReference>
<dbReference type="InterPro" id="IPR025857">
    <property type="entry name" value="MacB_PCD"/>
</dbReference>
<protein>
    <submittedName>
        <fullName evidence="9">Putative ABC transport system permease protein</fullName>
    </submittedName>
</protein>
<evidence type="ECO:0000256" key="4">
    <source>
        <dbReference type="ARBA" id="ARBA00022989"/>
    </source>
</evidence>
<proteinExistence type="predicted"/>
<feature type="transmembrane region" description="Helical" evidence="6">
    <location>
        <begin position="677"/>
        <end position="702"/>
    </location>
</feature>
<feature type="transmembrane region" description="Helical" evidence="6">
    <location>
        <begin position="377"/>
        <end position="401"/>
    </location>
</feature>
<reference evidence="10" key="1">
    <citation type="submission" date="2017-02" db="EMBL/GenBank/DDBJ databases">
        <authorList>
            <person name="Varghese N."/>
            <person name="Submissions S."/>
        </authorList>
    </citation>
    <scope>NUCLEOTIDE SEQUENCE [LARGE SCALE GENOMIC DNA]</scope>
    <source>
        <strain evidence="10">DSM 22224</strain>
    </source>
</reference>
<dbReference type="PANTHER" id="PTHR30572">
    <property type="entry name" value="MEMBRANE COMPONENT OF TRANSPORTER-RELATED"/>
    <property type="match status" value="1"/>
</dbReference>
<evidence type="ECO:0000256" key="6">
    <source>
        <dbReference type="SAM" id="Phobius"/>
    </source>
</evidence>
<dbReference type="InterPro" id="IPR050250">
    <property type="entry name" value="Macrolide_Exporter_MacB"/>
</dbReference>
<feature type="transmembrane region" description="Helical" evidence="6">
    <location>
        <begin position="729"/>
        <end position="748"/>
    </location>
</feature>
<keyword evidence="3 6" id="KW-0812">Transmembrane</keyword>
<gene>
    <name evidence="9" type="ORF">SAMN04488128_1011341</name>
</gene>
<feature type="transmembrane region" description="Helical" evidence="6">
    <location>
        <begin position="760"/>
        <end position="786"/>
    </location>
</feature>
<dbReference type="InterPro" id="IPR003838">
    <property type="entry name" value="ABC3_permease_C"/>
</dbReference>
<evidence type="ECO:0000256" key="3">
    <source>
        <dbReference type="ARBA" id="ARBA00022692"/>
    </source>
</evidence>
<dbReference type="PANTHER" id="PTHR30572:SF18">
    <property type="entry name" value="ABC-TYPE MACROLIDE FAMILY EXPORT SYSTEM PERMEASE COMPONENT 2"/>
    <property type="match status" value="1"/>
</dbReference>
<comment type="subcellular location">
    <subcellularLocation>
        <location evidence="1">Cell membrane</location>
        <topology evidence="1">Multi-pass membrane protein</topology>
    </subcellularLocation>
</comment>
<keyword evidence="2" id="KW-1003">Cell membrane</keyword>
<evidence type="ECO:0000313" key="10">
    <source>
        <dbReference type="Proteomes" id="UP000190367"/>
    </source>
</evidence>
<keyword evidence="5 6" id="KW-0472">Membrane</keyword>
<dbReference type="GO" id="GO:0022857">
    <property type="term" value="F:transmembrane transporter activity"/>
    <property type="evidence" value="ECO:0007669"/>
    <property type="project" value="TreeGrafter"/>
</dbReference>
<evidence type="ECO:0000259" key="7">
    <source>
        <dbReference type="Pfam" id="PF02687"/>
    </source>
</evidence>
<evidence type="ECO:0000256" key="2">
    <source>
        <dbReference type="ARBA" id="ARBA00022475"/>
    </source>
</evidence>
<feature type="domain" description="ABC3 transporter permease C-terminal" evidence="7">
    <location>
        <begin position="286"/>
        <end position="397"/>
    </location>
</feature>
<keyword evidence="10" id="KW-1185">Reference proteome</keyword>
<feature type="domain" description="ABC3 transporter permease C-terminal" evidence="7">
    <location>
        <begin position="680"/>
        <end position="789"/>
    </location>
</feature>
<organism evidence="9 10">
    <name type="scientific">Chitinophaga eiseniae</name>
    <dbReference type="NCBI Taxonomy" id="634771"/>
    <lineage>
        <taxon>Bacteria</taxon>
        <taxon>Pseudomonadati</taxon>
        <taxon>Bacteroidota</taxon>
        <taxon>Chitinophagia</taxon>
        <taxon>Chitinophagales</taxon>
        <taxon>Chitinophagaceae</taxon>
        <taxon>Chitinophaga</taxon>
    </lineage>
</organism>
<dbReference type="Pfam" id="PF02687">
    <property type="entry name" value="FtsX"/>
    <property type="match status" value="2"/>
</dbReference>
<evidence type="ECO:0000259" key="8">
    <source>
        <dbReference type="Pfam" id="PF12704"/>
    </source>
</evidence>
<dbReference type="EMBL" id="FUWZ01000001">
    <property type="protein sequence ID" value="SJZ72074.1"/>
    <property type="molecule type" value="Genomic_DNA"/>
</dbReference>
<feature type="transmembrane region" description="Helical" evidence="6">
    <location>
        <begin position="336"/>
        <end position="357"/>
    </location>
</feature>
<feature type="transmembrane region" description="Helical" evidence="6">
    <location>
        <begin position="279"/>
        <end position="300"/>
    </location>
</feature>
<dbReference type="Proteomes" id="UP000190367">
    <property type="component" value="Unassembled WGS sequence"/>
</dbReference>
<dbReference type="STRING" id="634771.SAMN04488128_1011341"/>
<dbReference type="AlphaFoldDB" id="A0A1T4MYZ6"/>
<feature type="domain" description="MacB-like periplasmic core" evidence="8">
    <location>
        <begin position="474"/>
        <end position="642"/>
    </location>
</feature>
<keyword evidence="4 6" id="KW-1133">Transmembrane helix</keyword>
<evidence type="ECO:0000256" key="5">
    <source>
        <dbReference type="ARBA" id="ARBA00023136"/>
    </source>
</evidence>
<evidence type="ECO:0000256" key="1">
    <source>
        <dbReference type="ARBA" id="ARBA00004651"/>
    </source>
</evidence>
<dbReference type="Pfam" id="PF12704">
    <property type="entry name" value="MacB_PCD"/>
    <property type="match status" value="2"/>
</dbReference>
<accession>A0A1T4MYZ6</accession>
<sequence length="800" mass="88799">MFRNYLLIAWRNLVRYKYYTLINIAGLAIGLATCWLLLLYVLGETSYENFFPERERVYRAVNDATWSGGSLNIATTSAPFAALLKKDYPEIEEVTRVLADGGSLLDYNGKKLQVDDIIFADSTFLKVLPFPLEEGDASVCMSQPNALLLTHSLAKKLFGDASAAMGKTLRTEDSAFFFQVTGILKDVPANSHFKFSALRVLPAGYNADGWQNFDVYTYLLLRKGANIKSLESKLPLFGDRYVIPQMGSGVTYHMTLQPLTSIHLHSHLGYEMGPNGNVLYVYVFLFVGLLILVIACINYMNLATARAVGRVKEVGVRKTLGSGREEIARMFMAESLLLTLVSAVVALGLVIVALPYFNHFAHRQLVLWQFGVARTVGAVLLLVLFTGLIAGIYPAVFMSGFRVLSALKGKLSGSSHAGFRKGLVTFQFMIAIVLTASTLVAYDQLQYVMHTNLGFNKEQLLSLHLNDVPSRNNIPAIKQQLLSNPLIQDVAAVNNPIGRNDLSSNGFFFEQTDGSISASSILAQRLMADADFVKTMGVKMADGRNFSDTGNADRFHAVLVNETLVKNFNLKNPLGKRVQFKIDNLGNRAERVVVGVVRDFHTYSLQHKIAPLVIEMAPFPEMEDNLYVRVSPKNIPAALAHIEKVYRRFDATHPFTYQFLDDSFAKQYEGEQQQEKIFLMFTVLALVIACLGLFGLAAFTAVQRTREIGVRKVLGASSGSIVRMLSQDFLRLVIIAAVLAFPLSWWIMDRWLQSFAYRTGISIWVFVLTGIGVAVVALLTVSYHAFRAAMANPVKSLRAD</sequence>
<dbReference type="RefSeq" id="WP_078667950.1">
    <property type="nucleotide sequence ID" value="NZ_FUWZ01000001.1"/>
</dbReference>
<feature type="transmembrane region" description="Helical" evidence="6">
    <location>
        <begin position="422"/>
        <end position="442"/>
    </location>
</feature>
<evidence type="ECO:0000313" key="9">
    <source>
        <dbReference type="EMBL" id="SJZ72074.1"/>
    </source>
</evidence>
<feature type="domain" description="MacB-like periplasmic core" evidence="8">
    <location>
        <begin position="20"/>
        <end position="234"/>
    </location>
</feature>
<dbReference type="OrthoDB" id="5933722at2"/>
<name>A0A1T4MYZ6_9BACT</name>
<feature type="transmembrane region" description="Helical" evidence="6">
    <location>
        <begin position="21"/>
        <end position="42"/>
    </location>
</feature>